<dbReference type="AlphaFoldDB" id="A0AAJ0B0T6"/>
<evidence type="ECO:0000256" key="2">
    <source>
        <dbReference type="ARBA" id="ARBA00022771"/>
    </source>
</evidence>
<comment type="caution">
    <text evidence="5">The sequence shown here is derived from an EMBL/GenBank/DDBJ whole genome shotgun (WGS) entry which is preliminary data.</text>
</comment>
<gene>
    <name evidence="5" type="ORF">QBC47DRAFT_395621</name>
</gene>
<keyword evidence="1" id="KW-0479">Metal-binding</keyword>
<dbReference type="EMBL" id="MU839855">
    <property type="protein sequence ID" value="KAK1749603.1"/>
    <property type="molecule type" value="Genomic_DNA"/>
</dbReference>
<protein>
    <submittedName>
        <fullName evidence="5">Zinc-binding domain-containing protein</fullName>
    </submittedName>
</protein>
<dbReference type="Proteomes" id="UP001239445">
    <property type="component" value="Unassembled WGS sequence"/>
</dbReference>
<organism evidence="5 6">
    <name type="scientific">Echria macrotheca</name>
    <dbReference type="NCBI Taxonomy" id="438768"/>
    <lineage>
        <taxon>Eukaryota</taxon>
        <taxon>Fungi</taxon>
        <taxon>Dikarya</taxon>
        <taxon>Ascomycota</taxon>
        <taxon>Pezizomycotina</taxon>
        <taxon>Sordariomycetes</taxon>
        <taxon>Sordariomycetidae</taxon>
        <taxon>Sordariales</taxon>
        <taxon>Schizotheciaceae</taxon>
        <taxon>Echria</taxon>
    </lineage>
</organism>
<dbReference type="Pfam" id="PF13695">
    <property type="entry name" value="Zn_ribbon_3CxxC"/>
    <property type="match status" value="1"/>
</dbReference>
<keyword evidence="6" id="KW-1185">Reference proteome</keyword>
<proteinExistence type="predicted"/>
<dbReference type="InterPro" id="IPR027377">
    <property type="entry name" value="ZAR1/RTP1-5-like_Znf-3CxxC"/>
</dbReference>
<name>A0AAJ0B0T6_9PEZI</name>
<reference evidence="5" key="1">
    <citation type="submission" date="2023-06" db="EMBL/GenBank/DDBJ databases">
        <title>Genome-scale phylogeny and comparative genomics of the fungal order Sordariales.</title>
        <authorList>
            <consortium name="Lawrence Berkeley National Laboratory"/>
            <person name="Hensen N."/>
            <person name="Bonometti L."/>
            <person name="Westerberg I."/>
            <person name="Brannstrom I.O."/>
            <person name="Guillou S."/>
            <person name="Cros-Aarteil S."/>
            <person name="Calhoun S."/>
            <person name="Haridas S."/>
            <person name="Kuo A."/>
            <person name="Mondo S."/>
            <person name="Pangilinan J."/>
            <person name="Riley R."/>
            <person name="Labutti K."/>
            <person name="Andreopoulos B."/>
            <person name="Lipzen A."/>
            <person name="Chen C."/>
            <person name="Yanf M."/>
            <person name="Daum C."/>
            <person name="Ng V."/>
            <person name="Clum A."/>
            <person name="Steindorff A."/>
            <person name="Ohm R."/>
            <person name="Martin F."/>
            <person name="Silar P."/>
            <person name="Natvig D."/>
            <person name="Lalanne C."/>
            <person name="Gautier V."/>
            <person name="Ament-Velasquez S.L."/>
            <person name="Kruys A."/>
            <person name="Hutchinson M.I."/>
            <person name="Powell A.J."/>
            <person name="Barry K."/>
            <person name="Miller A.N."/>
            <person name="Grigoriev I.V."/>
            <person name="Debuchy R."/>
            <person name="Gladieux P."/>
            <person name="Thoren M.H."/>
            <person name="Johannesson H."/>
        </authorList>
    </citation>
    <scope>NUCLEOTIDE SEQUENCE</scope>
    <source>
        <strain evidence="5">PSN4</strain>
    </source>
</reference>
<feature type="domain" description="3CxxC-type" evidence="4">
    <location>
        <begin position="61"/>
        <end position="161"/>
    </location>
</feature>
<evidence type="ECO:0000256" key="3">
    <source>
        <dbReference type="ARBA" id="ARBA00022833"/>
    </source>
</evidence>
<keyword evidence="2" id="KW-0863">Zinc-finger</keyword>
<evidence type="ECO:0000259" key="4">
    <source>
        <dbReference type="SMART" id="SM01328"/>
    </source>
</evidence>
<sequence>MAGPKSKSKPNKTKLVPGTKAPVAIFPHFHGKVLGALHGSINPAPSFVRAKQNPTDDYSTFIMGSFTCENNKCMQRGWGSKKICIVIRQFPGNGYNAQVFNQECKTCGELGKMQINVNAYVERVAFRLKKWAGVAVDAPPHTKRLDRPPHRSDLCEGCKRGYCQEYED</sequence>
<keyword evidence="3" id="KW-0862">Zinc</keyword>
<accession>A0AAJ0B0T6</accession>
<dbReference type="SMART" id="SM01328">
    <property type="entry name" value="zf-3CxxC"/>
    <property type="match status" value="1"/>
</dbReference>
<evidence type="ECO:0000256" key="1">
    <source>
        <dbReference type="ARBA" id="ARBA00022723"/>
    </source>
</evidence>
<evidence type="ECO:0000313" key="5">
    <source>
        <dbReference type="EMBL" id="KAK1749603.1"/>
    </source>
</evidence>
<evidence type="ECO:0000313" key="6">
    <source>
        <dbReference type="Proteomes" id="UP001239445"/>
    </source>
</evidence>
<dbReference type="GO" id="GO:0008270">
    <property type="term" value="F:zinc ion binding"/>
    <property type="evidence" value="ECO:0007669"/>
    <property type="project" value="UniProtKB-KW"/>
</dbReference>